<comment type="caution">
    <text evidence="1">The sequence shown here is derived from an EMBL/GenBank/DDBJ whole genome shotgun (WGS) entry which is preliminary data.</text>
</comment>
<dbReference type="Gene3D" id="3.90.280.10">
    <property type="entry name" value="PEBP-like"/>
    <property type="match status" value="1"/>
</dbReference>
<dbReference type="NCBIfam" id="TIGR00481">
    <property type="entry name" value="YbhB/YbcL family Raf kinase inhibitor-like protein"/>
    <property type="match status" value="1"/>
</dbReference>
<dbReference type="CDD" id="cd00865">
    <property type="entry name" value="PEBP_bact_arch"/>
    <property type="match status" value="1"/>
</dbReference>
<dbReference type="InterPro" id="IPR005247">
    <property type="entry name" value="YbhB_YbcL/LppC-like"/>
</dbReference>
<keyword evidence="2" id="KW-1185">Reference proteome</keyword>
<evidence type="ECO:0000313" key="2">
    <source>
        <dbReference type="Proteomes" id="UP000574276"/>
    </source>
</evidence>
<dbReference type="SUPFAM" id="SSF49777">
    <property type="entry name" value="PEBP-like"/>
    <property type="match status" value="1"/>
</dbReference>
<name>A0A839JXW0_9FIRM</name>
<dbReference type="AlphaFoldDB" id="A0A839JXW0"/>
<proteinExistence type="predicted"/>
<organism evidence="1 2">
    <name type="scientific">Variimorphobacter saccharofermentans</name>
    <dbReference type="NCBI Taxonomy" id="2755051"/>
    <lineage>
        <taxon>Bacteria</taxon>
        <taxon>Bacillati</taxon>
        <taxon>Bacillota</taxon>
        <taxon>Clostridia</taxon>
        <taxon>Lachnospirales</taxon>
        <taxon>Lachnospiraceae</taxon>
        <taxon>Variimorphobacter</taxon>
    </lineage>
</organism>
<dbReference type="EMBL" id="JACEGA010000001">
    <property type="protein sequence ID" value="MBB2181459.1"/>
    <property type="molecule type" value="Genomic_DNA"/>
</dbReference>
<dbReference type="InterPro" id="IPR036610">
    <property type="entry name" value="PEBP-like_sf"/>
</dbReference>
<protein>
    <submittedName>
        <fullName evidence="1">YbhB/YbcL family Raf kinase inhibitor-like protein</fullName>
    </submittedName>
</protein>
<reference evidence="1 2" key="1">
    <citation type="submission" date="2020-07" db="EMBL/GenBank/DDBJ databases">
        <title>Characterization and genome sequencing of isolate MD1, a novel member within the family Lachnospiraceae.</title>
        <authorList>
            <person name="Rettenmaier R."/>
            <person name="Di Bello L."/>
            <person name="Zinser C."/>
            <person name="Scheitz K."/>
            <person name="Liebl W."/>
            <person name="Zverlov V."/>
        </authorList>
    </citation>
    <scope>NUCLEOTIDE SEQUENCE [LARGE SCALE GENOMIC DNA]</scope>
    <source>
        <strain evidence="1 2">MD1</strain>
    </source>
</reference>
<dbReference type="Proteomes" id="UP000574276">
    <property type="component" value="Unassembled WGS sequence"/>
</dbReference>
<dbReference type="Pfam" id="PF01161">
    <property type="entry name" value="PBP"/>
    <property type="match status" value="1"/>
</dbReference>
<dbReference type="PANTHER" id="PTHR30289">
    <property type="entry name" value="UNCHARACTERIZED PROTEIN YBCL-RELATED"/>
    <property type="match status" value="1"/>
</dbReference>
<evidence type="ECO:0000313" key="1">
    <source>
        <dbReference type="EMBL" id="MBB2181459.1"/>
    </source>
</evidence>
<dbReference type="InterPro" id="IPR008914">
    <property type="entry name" value="PEBP"/>
</dbReference>
<accession>A0A839JXW0</accession>
<dbReference type="PANTHER" id="PTHR30289:SF1">
    <property type="entry name" value="PEBP (PHOSPHATIDYLETHANOLAMINE-BINDING PROTEIN) FAMILY PROTEIN"/>
    <property type="match status" value="1"/>
</dbReference>
<dbReference type="RefSeq" id="WP_228351239.1">
    <property type="nucleotide sequence ID" value="NZ_JACEGA010000001.1"/>
</dbReference>
<gene>
    <name evidence="1" type="ORF">H0486_00945</name>
</gene>
<sequence length="157" mass="17594">MEQLQVKCKGFEEGDWIPIRYTGRGEDLSPELELIGIAPGAKSIAITLDDASHPIFPNFNHWVIWNLPVQSVIPEGIAHGKYVGSLGATQGKAYGRHKYRGPKPPLKAIHNYVFTVYILDCKIDLDAGSRKRDLLNKMEGHILQQATLTGKFQSRRE</sequence>